<keyword evidence="3" id="KW-1003">Cell membrane</keyword>
<dbReference type="InterPro" id="IPR000515">
    <property type="entry name" value="MetI-like"/>
</dbReference>
<evidence type="ECO:0000256" key="4">
    <source>
        <dbReference type="ARBA" id="ARBA00022519"/>
    </source>
</evidence>
<evidence type="ECO:0000256" key="5">
    <source>
        <dbReference type="ARBA" id="ARBA00022692"/>
    </source>
</evidence>
<evidence type="ECO:0000256" key="6">
    <source>
        <dbReference type="ARBA" id="ARBA00022989"/>
    </source>
</evidence>
<keyword evidence="2 8" id="KW-0813">Transport</keyword>
<evidence type="ECO:0000256" key="1">
    <source>
        <dbReference type="ARBA" id="ARBA00004429"/>
    </source>
</evidence>
<dbReference type="SUPFAM" id="SSF161098">
    <property type="entry name" value="MetI-like"/>
    <property type="match status" value="2"/>
</dbReference>
<dbReference type="GO" id="GO:0055085">
    <property type="term" value="P:transmembrane transport"/>
    <property type="evidence" value="ECO:0007669"/>
    <property type="project" value="InterPro"/>
</dbReference>
<feature type="transmembrane region" description="Helical" evidence="8">
    <location>
        <begin position="542"/>
        <end position="563"/>
    </location>
</feature>
<dbReference type="Gene3D" id="1.10.3720.10">
    <property type="entry name" value="MetI-like"/>
    <property type="match status" value="2"/>
</dbReference>
<feature type="transmembrane region" description="Helical" evidence="8">
    <location>
        <begin position="399"/>
        <end position="417"/>
    </location>
</feature>
<keyword evidence="4" id="KW-0997">Cell inner membrane</keyword>
<keyword evidence="6 8" id="KW-1133">Transmembrane helix</keyword>
<evidence type="ECO:0000256" key="3">
    <source>
        <dbReference type="ARBA" id="ARBA00022475"/>
    </source>
</evidence>
<evidence type="ECO:0000259" key="9">
    <source>
        <dbReference type="PROSITE" id="PS50928"/>
    </source>
</evidence>
<dbReference type="RefSeq" id="WP_149334687.1">
    <property type="nucleotide sequence ID" value="NZ_BJJW01000010.1"/>
</dbReference>
<feature type="transmembrane region" description="Helical" evidence="8">
    <location>
        <begin position="67"/>
        <end position="91"/>
    </location>
</feature>
<dbReference type="InterPro" id="IPR035906">
    <property type="entry name" value="MetI-like_sf"/>
</dbReference>
<comment type="subcellular location">
    <subcellularLocation>
        <location evidence="1">Cell inner membrane</location>
        <topology evidence="1">Multi-pass membrane protein</topology>
    </subcellularLocation>
    <subcellularLocation>
        <location evidence="8">Cell membrane</location>
        <topology evidence="8">Multi-pass membrane protein</topology>
    </subcellularLocation>
</comment>
<gene>
    <name evidence="10" type="primary">ABC-MSP</name>
    <name evidence="10" type="ORF">LCIT_15920</name>
</gene>
<sequence>MANARFRPKITYILAFIAVLWFLVAFVIYPNIGLLSKVFWVDSHFSLTLFHKIFSSAIAVKALGNSLLLGLCLAITANIIGVFMVLVVNYFDIKGAKYLNLGYLTTIIYSGIVVASGYLFIYGESGFVTKFLQYIWPHLSPDWFTGFPAVLFLMTFATTANHMMFLTTSIKKIDYQTIEAARSLGAGQWRILRQIVLPALVPTLTTLTIMLFNTGLGAMSAPLILGGNHFATITPTILTFAGSSATYDLAAGLSLLLGALQIVMLLVGRWLDQRKRYAFKTKVSAPMRKQKITKPFWNILVHIGAYLIWSILLLPLIATVIFSFTNATAVITAKLGHFTLANYLAILSTPETLNPFITSIVYSILSAAMAILISMLVARMVTARRQTNPLEKTMSAVMYIPWLLPAPLIAIGLITTFGVQHLIVANQVLTGGLLLMFIGYTVTRLPFSLKFLESIFYSMDGNSEEAAQSLGASSLYRFWTVVLPQMKDGILAIFAMNVLAHLADYDLSVFLFSPLLQPLGVVIKANTDPSNALTGSGAVNGVVANLIYSVLLMIISSVLLIIVRRRPTKAGNGLI</sequence>
<feature type="transmembrane region" description="Helical" evidence="8">
    <location>
        <begin position="356"/>
        <end position="378"/>
    </location>
</feature>
<dbReference type="Pfam" id="PF00528">
    <property type="entry name" value="BPD_transp_1"/>
    <property type="match status" value="2"/>
</dbReference>
<name>A0A5A5TZK6_LEUCI</name>
<dbReference type="PROSITE" id="PS50928">
    <property type="entry name" value="ABC_TM1"/>
    <property type="match status" value="2"/>
</dbReference>
<protein>
    <submittedName>
        <fullName evidence="10">ABC transporter permease</fullName>
    </submittedName>
</protein>
<feature type="transmembrane region" description="Helical" evidence="8">
    <location>
        <begin position="12"/>
        <end position="32"/>
    </location>
</feature>
<proteinExistence type="inferred from homology"/>
<keyword evidence="7 8" id="KW-0472">Membrane</keyword>
<feature type="transmembrane region" description="Helical" evidence="8">
    <location>
        <begin position="143"/>
        <end position="170"/>
    </location>
</feature>
<organism evidence="10 11">
    <name type="scientific">Leuconostoc citreum</name>
    <dbReference type="NCBI Taxonomy" id="33964"/>
    <lineage>
        <taxon>Bacteria</taxon>
        <taxon>Bacillati</taxon>
        <taxon>Bacillota</taxon>
        <taxon>Bacilli</taxon>
        <taxon>Lactobacillales</taxon>
        <taxon>Lactobacillaceae</taxon>
        <taxon>Leuconostoc</taxon>
    </lineage>
</organism>
<feature type="transmembrane region" description="Helical" evidence="8">
    <location>
        <begin position="103"/>
        <end position="123"/>
    </location>
</feature>
<evidence type="ECO:0000256" key="8">
    <source>
        <dbReference type="RuleBase" id="RU363032"/>
    </source>
</evidence>
<comment type="similarity">
    <text evidence="8">Belongs to the binding-protein-dependent transport system permease family.</text>
</comment>
<feature type="transmembrane region" description="Helical" evidence="8">
    <location>
        <begin position="423"/>
        <end position="442"/>
    </location>
</feature>
<keyword evidence="5 8" id="KW-0812">Transmembrane</keyword>
<accession>A0A5A5TZK6</accession>
<dbReference type="PANTHER" id="PTHR43357:SF4">
    <property type="entry name" value="INNER MEMBRANE ABC TRANSPORTER PERMEASE PROTEIN YDCV"/>
    <property type="match status" value="1"/>
</dbReference>
<feature type="transmembrane region" description="Helical" evidence="8">
    <location>
        <begin position="490"/>
        <end position="512"/>
    </location>
</feature>
<evidence type="ECO:0000256" key="2">
    <source>
        <dbReference type="ARBA" id="ARBA00022448"/>
    </source>
</evidence>
<reference evidence="10 11" key="1">
    <citation type="submission" date="2019-04" db="EMBL/GenBank/DDBJ databases">
        <title>A pseudo-fructophilic Leuconostoc citreum strain F192-5 isolated from peel of satsuma mandarin: the first report for isolation and characterization of strain-dependent fructophilic-like characteristics.</title>
        <authorList>
            <person name="Maeno S."/>
            <person name="Tanizawa Y."/>
            <person name="Kajikawa A."/>
            <person name="Kanesaki Y."/>
            <person name="Kubota E."/>
            <person name="Arita M."/>
            <person name="Leon D."/>
            <person name="Endo A."/>
        </authorList>
    </citation>
    <scope>NUCLEOTIDE SEQUENCE [LARGE SCALE GENOMIC DNA]</scope>
    <source>
        <strain evidence="10 11">F192-5</strain>
    </source>
</reference>
<dbReference type="GO" id="GO:0005886">
    <property type="term" value="C:plasma membrane"/>
    <property type="evidence" value="ECO:0007669"/>
    <property type="project" value="UniProtKB-SubCell"/>
</dbReference>
<dbReference type="PANTHER" id="PTHR43357">
    <property type="entry name" value="INNER MEMBRANE ABC TRANSPORTER PERMEASE PROTEIN YDCV"/>
    <property type="match status" value="1"/>
</dbReference>
<dbReference type="Proteomes" id="UP000323274">
    <property type="component" value="Unassembled WGS sequence"/>
</dbReference>
<dbReference type="AlphaFoldDB" id="A0A5A5TZK6"/>
<feature type="domain" description="ABC transmembrane type-1" evidence="9">
    <location>
        <begin position="356"/>
        <end position="563"/>
    </location>
</feature>
<evidence type="ECO:0000256" key="7">
    <source>
        <dbReference type="ARBA" id="ARBA00023136"/>
    </source>
</evidence>
<comment type="caution">
    <text evidence="10">The sequence shown here is derived from an EMBL/GenBank/DDBJ whole genome shotgun (WGS) entry which is preliminary data.</text>
</comment>
<feature type="domain" description="ABC transmembrane type-1" evidence="9">
    <location>
        <begin position="63"/>
        <end position="268"/>
    </location>
</feature>
<dbReference type="CDD" id="cd06261">
    <property type="entry name" value="TM_PBP2"/>
    <property type="match status" value="2"/>
</dbReference>
<evidence type="ECO:0000313" key="10">
    <source>
        <dbReference type="EMBL" id="GDZ84350.1"/>
    </source>
</evidence>
<feature type="transmembrane region" description="Helical" evidence="8">
    <location>
        <begin position="249"/>
        <end position="271"/>
    </location>
</feature>
<dbReference type="EMBL" id="BJJW01000010">
    <property type="protein sequence ID" value="GDZ84350.1"/>
    <property type="molecule type" value="Genomic_DNA"/>
</dbReference>
<evidence type="ECO:0000313" key="11">
    <source>
        <dbReference type="Proteomes" id="UP000323274"/>
    </source>
</evidence>
<feature type="transmembrane region" description="Helical" evidence="8">
    <location>
        <begin position="296"/>
        <end position="324"/>
    </location>
</feature>
<feature type="transmembrane region" description="Helical" evidence="8">
    <location>
        <begin position="191"/>
        <end position="212"/>
    </location>
</feature>